<dbReference type="EMBL" id="JAEUXJ010000007">
    <property type="protein sequence ID" value="MBL6457045.1"/>
    <property type="molecule type" value="Genomic_DNA"/>
</dbReference>
<evidence type="ECO:0000313" key="2">
    <source>
        <dbReference type="EMBL" id="MBL6457045.1"/>
    </source>
</evidence>
<dbReference type="RefSeq" id="WP_202826788.1">
    <property type="nucleotide sequence ID" value="NZ_JAEUXJ010000007.1"/>
</dbReference>
<accession>A0ABS1V5T3</accession>
<keyword evidence="1" id="KW-0812">Transmembrane</keyword>
<keyword evidence="3" id="KW-1185">Reference proteome</keyword>
<gene>
    <name evidence="2" type="ORF">JMJ55_17045</name>
</gene>
<keyword evidence="1" id="KW-0472">Membrane</keyword>
<evidence type="ECO:0000313" key="3">
    <source>
        <dbReference type="Proteomes" id="UP000606490"/>
    </source>
</evidence>
<comment type="caution">
    <text evidence="2">The sequence shown here is derived from an EMBL/GenBank/DDBJ whole genome shotgun (WGS) entry which is preliminary data.</text>
</comment>
<evidence type="ECO:0000256" key="1">
    <source>
        <dbReference type="SAM" id="Phobius"/>
    </source>
</evidence>
<dbReference type="Proteomes" id="UP000606490">
    <property type="component" value="Unassembled WGS sequence"/>
</dbReference>
<protein>
    <submittedName>
        <fullName evidence="2">Uncharacterized protein</fullName>
    </submittedName>
</protein>
<proteinExistence type="predicted"/>
<name>A0ABS1V5T3_9PROT</name>
<reference evidence="2 3" key="1">
    <citation type="submission" date="2021-01" db="EMBL/GenBank/DDBJ databases">
        <title>Belnapia mucosa sp. nov. and Belnapia arida sp. nov., isolated from the Tabernas Desert (Almeria, Spain).</title>
        <authorList>
            <person name="Molina-Menor E."/>
            <person name="Vidal-Verdu A."/>
            <person name="Calonge A."/>
            <person name="Satari L."/>
            <person name="Pereto Magraner J."/>
            <person name="Porcar Miralles M."/>
        </authorList>
    </citation>
    <scope>NUCLEOTIDE SEQUENCE [LARGE SCALE GENOMIC DNA]</scope>
    <source>
        <strain evidence="2 3">T6</strain>
    </source>
</reference>
<keyword evidence="1" id="KW-1133">Transmembrane helix</keyword>
<feature type="transmembrane region" description="Helical" evidence="1">
    <location>
        <begin position="100"/>
        <end position="120"/>
    </location>
</feature>
<sequence length="151" mass="15832">MPSGRRLAAGLLILAAASFAASALFGPALLGVVGNGAAALRFGLTLLPGREPLISRYSRFDGAGVPVPRYTRHLTEAWALLLGSFALAHAGLALTGHGTLVLALAEPPVCFAFFLGEHALRNRRFPEHGPATPLRTLRAICLAHGVRRHAA</sequence>
<organism evidence="2 3">
    <name type="scientific">Belnapia mucosa</name>
    <dbReference type="NCBI Taxonomy" id="2804532"/>
    <lineage>
        <taxon>Bacteria</taxon>
        <taxon>Pseudomonadati</taxon>
        <taxon>Pseudomonadota</taxon>
        <taxon>Alphaproteobacteria</taxon>
        <taxon>Acetobacterales</taxon>
        <taxon>Roseomonadaceae</taxon>
        <taxon>Belnapia</taxon>
    </lineage>
</organism>